<feature type="region of interest" description="Disordered" evidence="2">
    <location>
        <begin position="882"/>
        <end position="1090"/>
    </location>
</feature>
<dbReference type="InterPro" id="IPR015943">
    <property type="entry name" value="WD40/YVTN_repeat-like_dom_sf"/>
</dbReference>
<dbReference type="InterPro" id="IPR001680">
    <property type="entry name" value="WD40_rpt"/>
</dbReference>
<dbReference type="PANTHER" id="PTHR22874:SF1">
    <property type="entry name" value="ACTIVATING MOLECULE IN BECN1-REGULATED AUTOPHAGY PROTEIN 1"/>
    <property type="match status" value="1"/>
</dbReference>
<dbReference type="RefSeq" id="XP_014247600.1">
    <property type="nucleotide sequence ID" value="XM_014392114.2"/>
</dbReference>
<feature type="compositionally biased region" description="Polar residues" evidence="2">
    <location>
        <begin position="925"/>
        <end position="936"/>
    </location>
</feature>
<feature type="compositionally biased region" description="Low complexity" evidence="2">
    <location>
        <begin position="896"/>
        <end position="922"/>
    </location>
</feature>
<feature type="compositionally biased region" description="Polar residues" evidence="2">
    <location>
        <begin position="322"/>
        <end position="350"/>
    </location>
</feature>
<feature type="compositionally biased region" description="Acidic residues" evidence="2">
    <location>
        <begin position="1037"/>
        <end position="1047"/>
    </location>
</feature>
<evidence type="ECO:0000256" key="2">
    <source>
        <dbReference type="SAM" id="MobiDB-lite"/>
    </source>
</evidence>
<feature type="compositionally biased region" description="Basic and acidic residues" evidence="2">
    <location>
        <begin position="500"/>
        <end position="509"/>
    </location>
</feature>
<evidence type="ECO:0008006" key="5">
    <source>
        <dbReference type="Google" id="ProtNLM"/>
    </source>
</evidence>
<feature type="compositionally biased region" description="Low complexity" evidence="2">
    <location>
        <begin position="1285"/>
        <end position="1298"/>
    </location>
</feature>
<feature type="region of interest" description="Disordered" evidence="2">
    <location>
        <begin position="1283"/>
        <end position="1302"/>
    </location>
</feature>
<dbReference type="PROSITE" id="PS50082">
    <property type="entry name" value="WD_REPEATS_2"/>
    <property type="match status" value="1"/>
</dbReference>
<feature type="compositionally biased region" description="Low complexity" evidence="2">
    <location>
        <begin position="1231"/>
        <end position="1250"/>
    </location>
</feature>
<protein>
    <recommendedName>
        <fullName evidence="5">Activating molecule in BECN1-regulated autophagy protein 1</fullName>
    </recommendedName>
</protein>
<dbReference type="GeneID" id="106665611"/>
<dbReference type="InterPro" id="IPR052596">
    <property type="entry name" value="AMBRA1_autophagy"/>
</dbReference>
<feature type="region of interest" description="Disordered" evidence="2">
    <location>
        <begin position="1223"/>
        <end position="1250"/>
    </location>
</feature>
<organism evidence="3 4">
    <name type="scientific">Cimex lectularius</name>
    <name type="common">Bed bug</name>
    <name type="synonym">Acanthia lectularia</name>
    <dbReference type="NCBI Taxonomy" id="79782"/>
    <lineage>
        <taxon>Eukaryota</taxon>
        <taxon>Metazoa</taxon>
        <taxon>Ecdysozoa</taxon>
        <taxon>Arthropoda</taxon>
        <taxon>Hexapoda</taxon>
        <taxon>Insecta</taxon>
        <taxon>Pterygota</taxon>
        <taxon>Neoptera</taxon>
        <taxon>Paraneoptera</taxon>
        <taxon>Hemiptera</taxon>
        <taxon>Heteroptera</taxon>
        <taxon>Panheteroptera</taxon>
        <taxon>Cimicomorpha</taxon>
        <taxon>Cimicidae</taxon>
        <taxon>Cimex</taxon>
    </lineage>
</organism>
<feature type="compositionally biased region" description="Basic and acidic residues" evidence="2">
    <location>
        <begin position="1346"/>
        <end position="1364"/>
    </location>
</feature>
<dbReference type="EnsemblMetazoa" id="XM_014392114.2">
    <property type="protein sequence ID" value="XP_014247600.1"/>
    <property type="gene ID" value="LOC106665611"/>
</dbReference>
<dbReference type="SUPFAM" id="SSF50978">
    <property type="entry name" value="WD40 repeat-like"/>
    <property type="match status" value="1"/>
</dbReference>
<feature type="region of interest" description="Disordered" evidence="2">
    <location>
        <begin position="534"/>
        <end position="565"/>
    </location>
</feature>
<feature type="compositionally biased region" description="Basic and acidic residues" evidence="2">
    <location>
        <begin position="351"/>
        <end position="371"/>
    </location>
</feature>
<accession>A0A8I6TDQ9</accession>
<dbReference type="GO" id="GO:0000045">
    <property type="term" value="P:autophagosome assembly"/>
    <property type="evidence" value="ECO:0007669"/>
    <property type="project" value="TreeGrafter"/>
</dbReference>
<dbReference type="SUPFAM" id="SSF69322">
    <property type="entry name" value="Tricorn protease domain 2"/>
    <property type="match status" value="1"/>
</dbReference>
<dbReference type="Gene3D" id="2.130.10.10">
    <property type="entry name" value="YVTN repeat-like/Quinoprotein amine dehydrogenase"/>
    <property type="match status" value="1"/>
</dbReference>
<feature type="region of interest" description="Disordered" evidence="2">
    <location>
        <begin position="486"/>
        <end position="518"/>
    </location>
</feature>
<dbReference type="GO" id="GO:0000423">
    <property type="term" value="P:mitophagy"/>
    <property type="evidence" value="ECO:0007669"/>
    <property type="project" value="TreeGrafter"/>
</dbReference>
<feature type="compositionally biased region" description="Low complexity" evidence="2">
    <location>
        <begin position="768"/>
        <end position="791"/>
    </location>
</feature>
<dbReference type="OMA" id="RESTFAM"/>
<feature type="region of interest" description="Disordered" evidence="2">
    <location>
        <begin position="306"/>
        <end position="375"/>
    </location>
</feature>
<proteinExistence type="predicted"/>
<evidence type="ECO:0000313" key="3">
    <source>
        <dbReference type="EnsemblMetazoa" id="XP_014247600.1"/>
    </source>
</evidence>
<dbReference type="SMART" id="SM00320">
    <property type="entry name" value="WD40"/>
    <property type="match status" value="3"/>
</dbReference>
<dbReference type="GO" id="GO:0080008">
    <property type="term" value="C:Cul4-RING E3 ubiquitin ligase complex"/>
    <property type="evidence" value="ECO:0007669"/>
    <property type="project" value="TreeGrafter"/>
</dbReference>
<name>A0A8I6TDQ9_CIMLE</name>
<feature type="compositionally biased region" description="Low complexity" evidence="2">
    <location>
        <begin position="537"/>
        <end position="564"/>
    </location>
</feature>
<feature type="compositionally biased region" description="Low complexity" evidence="2">
    <location>
        <begin position="1063"/>
        <end position="1077"/>
    </location>
</feature>
<feature type="compositionally biased region" description="Low complexity" evidence="2">
    <location>
        <begin position="306"/>
        <end position="316"/>
    </location>
</feature>
<feature type="region of interest" description="Disordered" evidence="2">
    <location>
        <begin position="761"/>
        <end position="794"/>
    </location>
</feature>
<dbReference type="Proteomes" id="UP000494040">
    <property type="component" value="Unassembled WGS sequence"/>
</dbReference>
<sequence length="1739" mass="192080">MDSVKKPSDARPKRKHIPTCFVEREIGGVRKATGPSKCLELKAEENLINREYEEFECKFPEVARSTFLMVFSADRKLIASTHGNRNVYISDLTTGKHIKTLTGHPRTPWCIAFHPNSNQILASGCLGGQVRVWDLQGESEIWTAESQTVIASLTFHPTDHVLVIASYNEVHFWDWSRKAPFAKCSTSNEREKVRYVSFDRYGHKLITGIANAPELTSQWDKIGTLTNQCSHSDHEGMVAVYCRYMEEYEQLEERYVRLMNAGVPRRIRFNNVTRQTVDRGTDPMIVTRFIPSRNWCPLCQKTVNPSPTTATESTSANLPGPSCSTTASSSNFNMVEPNVQCSDSGGTSHSNIERSDRDSSLTRKQTVDRGTDPIVNSGTRWCPLCQKTPASLDSTRTTTATTSTNTPPVPSFSRSISTTTRQMMDRGTDPMVTSNSRSRGWCPLCQETNVMASSNITETSHLSSLPSCSRLSNSSSNLVQRNVRFLNIRRPSSTHGGSSETRESMDRGTDPVVTSGRRSCPFCQKTPVASNFSTAETTSIHSSVSSSSSKLTSSSSSDPISCSTPAPSCSKIFTSVSTRSSDSTLINSFPSCSNFTIPTNSNSVTSSTPSTHLSTTGSSPTSASTSNSASLSETPTSLATRKRRLIADEGRTFSIVVSTSSIAASDSAVTSLNQEQTLHSTNQETVNPLSRTDARTNRFDRDFWEDLNRVDRYLTHLNKVMVIERSRQGRVSALAWVWYQNRILRRDFNRLMMPLAHMSQSLVDSDTPSNRDSNSGPSSSGNASNSSTSPNLNRTRESFLVDENRTSSFTPVTRSSSTQLPFNLSGVYNGIQLVNQHIENIASSFYIEGYQIVRLRALWANLDGNIRNLLREVREMRNESVGINNNAEMRGGRPMTNNSASTTNTSSSSDTSALNTSTSTDSQRSKSTTVENNQVPRSLVSDPSQSESSNSSSRIIRIRISPVTPPRTSSEARTSTTTTNKNSSSSMSGRNGIPRKRPYPFTRSSSRSFSKRPASEESQRTLRSSLRGGSSRNVPMETDDNNSEDINNDQHQNSSAPDENGDTTDQPSSSQSPTSSSLESTGTHSQSTFTLFQSEHTCPRSAANALRSSLIRIDSARHLMNALRESPRQNLSSWYLDAISKKVRHVIPLMVGGLTQFFENDQGPSSSDDRMETLNQRISSLIELLGIAINLCRVLLAHLDRARRQHLRLAEIQDFQGLLRGGSPSGGAVQGGSDNQEGAESNGGNSGNGENIISIRGNCGSNVNDTGRTAPPLITLNGLPITDIPSVNSPPRNPPNRVNAEDINLNDRNNESVRMSQTCTRGNNNYEILSDPLSRSNPFLSRMTGFDRRQSNLPSNERENDTGRRTAPPFITVNGFSITDIPSVNSHPRNPLNRVNAEDININDRNNESVRLSQIRTQGTNISEIPPYPLSRSNPFIFRTTGFDRRHSNLSSNERDNLLRIAPPPVLRVNDQPVVLDDSSDSNLPATNSLFAPRAVRPLIVSSRNSPFFIRDGDRTYSVSPSAHHLRPRYNHPRHYNVVEIVDNEIMISLSAPLHRIQAWDFTNFALPEIHNSDKNLVVGECKIHNDASVDISNDGKILVTLLSAQRFNVSTMLGIYSLNWNTLGQCLYKTSFDQSAVSVSLSPTTKHLIVGLASRRINFLHCEKQTIAQIYKLEKIESDSSSKEEPSGRTKGILTLVKDLEISREITDYFNLNCIRWAPTAGEGFVYATNAGKLRILR</sequence>
<dbReference type="Pfam" id="PF00400">
    <property type="entry name" value="WD40"/>
    <property type="match status" value="1"/>
</dbReference>
<feature type="compositionally biased region" description="Polar residues" evidence="2">
    <location>
        <begin position="1078"/>
        <end position="1090"/>
    </location>
</feature>
<feature type="compositionally biased region" description="Low complexity" evidence="2">
    <location>
        <begin position="394"/>
        <end position="406"/>
    </location>
</feature>
<dbReference type="InterPro" id="IPR036322">
    <property type="entry name" value="WD40_repeat_dom_sf"/>
</dbReference>
<keyword evidence="4" id="KW-1185">Reference proteome</keyword>
<feature type="repeat" description="WD" evidence="1">
    <location>
        <begin position="101"/>
        <end position="143"/>
    </location>
</feature>
<keyword evidence="1" id="KW-0853">WD repeat</keyword>
<dbReference type="KEGG" id="clec:106665611"/>
<reference evidence="3" key="1">
    <citation type="submission" date="2022-01" db="UniProtKB">
        <authorList>
            <consortium name="EnsemblMetazoa"/>
        </authorList>
    </citation>
    <scope>IDENTIFICATION</scope>
</reference>
<feature type="compositionally biased region" description="Low complexity" evidence="2">
    <location>
        <begin position="600"/>
        <end position="634"/>
    </location>
</feature>
<feature type="compositionally biased region" description="Low complexity" evidence="2">
    <location>
        <begin position="1003"/>
        <end position="1012"/>
    </location>
</feature>
<feature type="region of interest" description="Disordered" evidence="2">
    <location>
        <begin position="600"/>
        <end position="637"/>
    </location>
</feature>
<dbReference type="GO" id="GO:1990756">
    <property type="term" value="F:ubiquitin-like ligase-substrate adaptor activity"/>
    <property type="evidence" value="ECO:0007669"/>
    <property type="project" value="TreeGrafter"/>
</dbReference>
<feature type="region of interest" description="Disordered" evidence="2">
    <location>
        <begin position="1346"/>
        <end position="1371"/>
    </location>
</feature>
<feature type="compositionally biased region" description="Low complexity" evidence="2">
    <location>
        <begin position="941"/>
        <end position="986"/>
    </location>
</feature>
<dbReference type="OrthoDB" id="6363363at2759"/>
<evidence type="ECO:0000256" key="1">
    <source>
        <dbReference type="PROSITE-ProRule" id="PRU00221"/>
    </source>
</evidence>
<dbReference type="PANTHER" id="PTHR22874">
    <property type="entry name" value="ACTIVATING MOLECULE IN BECN1-REGULATED AUTOPHAGY PROTEIN 1"/>
    <property type="match status" value="1"/>
</dbReference>
<evidence type="ECO:0000313" key="4">
    <source>
        <dbReference type="Proteomes" id="UP000494040"/>
    </source>
</evidence>
<dbReference type="PROSITE" id="PS50294">
    <property type="entry name" value="WD_REPEATS_REGION"/>
    <property type="match status" value="1"/>
</dbReference>
<feature type="compositionally biased region" description="Polar residues" evidence="2">
    <location>
        <begin position="490"/>
        <end position="499"/>
    </location>
</feature>
<feature type="compositionally biased region" description="Low complexity" evidence="2">
    <location>
        <begin position="1021"/>
        <end position="1032"/>
    </location>
</feature>
<feature type="region of interest" description="Disordered" evidence="2">
    <location>
        <begin position="393"/>
        <end position="415"/>
    </location>
</feature>